<keyword evidence="4" id="KW-1185">Reference proteome</keyword>
<dbReference type="Proteomes" id="UP000295418">
    <property type="component" value="Unassembled WGS sequence"/>
</dbReference>
<keyword evidence="2" id="KW-0812">Transmembrane</keyword>
<dbReference type="GO" id="GO:0000428">
    <property type="term" value="C:DNA-directed RNA polymerase complex"/>
    <property type="evidence" value="ECO:0007669"/>
    <property type="project" value="UniProtKB-KW"/>
</dbReference>
<comment type="caution">
    <text evidence="3">The sequence shown here is derived from an EMBL/GenBank/DDBJ whole genome shotgun (WGS) entry which is preliminary data.</text>
</comment>
<dbReference type="EMBL" id="SKFG01000011">
    <property type="protein sequence ID" value="TCZ76879.1"/>
    <property type="molecule type" value="Genomic_DNA"/>
</dbReference>
<feature type="compositionally biased region" description="Basic residues" evidence="1">
    <location>
        <begin position="32"/>
        <end position="42"/>
    </location>
</feature>
<name>A0A4R4EB49_9BACL</name>
<proteinExistence type="predicted"/>
<evidence type="ECO:0000313" key="4">
    <source>
        <dbReference type="Proteomes" id="UP000295418"/>
    </source>
</evidence>
<feature type="region of interest" description="Disordered" evidence="1">
    <location>
        <begin position="1"/>
        <end position="42"/>
    </location>
</feature>
<accession>A0A4R4EB49</accession>
<evidence type="ECO:0000313" key="3">
    <source>
        <dbReference type="EMBL" id="TCZ76879.1"/>
    </source>
</evidence>
<keyword evidence="3" id="KW-0240">DNA-directed RNA polymerase</keyword>
<evidence type="ECO:0000256" key="2">
    <source>
        <dbReference type="SAM" id="Phobius"/>
    </source>
</evidence>
<dbReference type="AlphaFoldDB" id="A0A4R4EB49"/>
<sequence length="101" mass="11619">MNNEHVQGYRPIGPDRKPQPNRPADPSGAGQQKKKPTKSSRPKWLRVTLRILRILFVPALFIVAIFVGLWVGYSKLGKQPSSEIFHLETWKHLFDLIFAEK</sequence>
<protein>
    <submittedName>
        <fullName evidence="3">DNA-directed RNA polymerase subunit beta</fullName>
    </submittedName>
</protein>
<keyword evidence="3" id="KW-0804">Transcription</keyword>
<dbReference type="InterPro" id="IPR024596">
    <property type="entry name" value="RNApol_su_b/EpuA"/>
</dbReference>
<keyword evidence="2" id="KW-0472">Membrane</keyword>
<gene>
    <name evidence="3" type="ORF">E0485_12585</name>
</gene>
<dbReference type="Pfam" id="PF11772">
    <property type="entry name" value="EpuA"/>
    <property type="match status" value="1"/>
</dbReference>
<dbReference type="OrthoDB" id="2990424at2"/>
<evidence type="ECO:0000256" key="1">
    <source>
        <dbReference type="SAM" id="MobiDB-lite"/>
    </source>
</evidence>
<keyword evidence="2" id="KW-1133">Transmembrane helix</keyword>
<reference evidence="3 4" key="1">
    <citation type="submission" date="2019-03" db="EMBL/GenBank/DDBJ databases">
        <authorList>
            <person name="Kim M.K.M."/>
        </authorList>
    </citation>
    <scope>NUCLEOTIDE SEQUENCE [LARGE SCALE GENOMIC DNA]</scope>
    <source>
        <strain evidence="3 4">18JY21-1</strain>
    </source>
</reference>
<organism evidence="3 4">
    <name type="scientific">Paenibacillus albiflavus</name>
    <dbReference type="NCBI Taxonomy" id="2545760"/>
    <lineage>
        <taxon>Bacteria</taxon>
        <taxon>Bacillati</taxon>
        <taxon>Bacillota</taxon>
        <taxon>Bacilli</taxon>
        <taxon>Bacillales</taxon>
        <taxon>Paenibacillaceae</taxon>
        <taxon>Paenibacillus</taxon>
    </lineage>
</organism>
<feature type="transmembrane region" description="Helical" evidence="2">
    <location>
        <begin position="51"/>
        <end position="73"/>
    </location>
</feature>